<proteinExistence type="predicted"/>
<dbReference type="EMBL" id="BSUZ01000001">
    <property type="protein sequence ID" value="GMA86203.1"/>
    <property type="molecule type" value="Genomic_DNA"/>
</dbReference>
<sequence>MTLVAVASAATALVAGQAAPSAIAAVATATGLTTTSTATDTFERSVSGGLGSALTGGAWAVQGPAAETSVANGTGRVAVRTPGSANAVYLPQPVDVVRRRAARHRPGRSRPGQRRYVSVIGRRIDDTSGYRVRLRVLSDGSVTAALLATQGRTSTTLATKSLAGVEYTAGQRLVVRVQADGTAPTALRAKVWPSGQGEPAAWTLSATDSTAALQRAGSVAASLYVSSGATSTQTLVLDDLSVRGATADAVAPTVSVTPTPATGTPTAATSSSLRFTASEAATFACRYDSTAWAACTSPSPTTASARIAHRAGARHRRGRQRRRRAAGHLEGRPHRSVGVADRRPGVRLAHHGHLGQPAVHRLRARPGAVPPRLRLVHHLHQPVRRLEAEDRRAHRAGARLRPGGQRLADRLPHLDRHRRHPAGRHDGARDHHHVRPGPGLDVDQPVRVVRVQAPARQAPSSARLDAGAWTTCTSPAAFSSLSLAAHTVRIRAVDKAGNTDASAATRTWTVVAAPSAPPSSGGKPGSANTGVPAGTNLTVHQGDLTITKDGTKVDGVDVRGFLRIQARNVTVSRSIIRGGPTSRLAALVQSTEPGVVLEDVELAPTNPSVLIDGLKGYGFTAKRLDIHHTVDGALVWGSNTTIQDSWIHDNAHYASDPAQGGGPSHDDGIQIQGGNNLRFTNNVLCCAKNTALMITQDVSKTSNLTWNGNWTDGGACSINVAEKGKGAIQGLTIQNNRFGRHTGVAGCAIVAPLTTKVKDGGNVYDDNGQAVVVRKGK</sequence>
<dbReference type="Proteomes" id="UP001157017">
    <property type="component" value="Unassembled WGS sequence"/>
</dbReference>
<name>A0ABQ6JDH8_9ACTN</name>
<gene>
    <name evidence="3" type="ORF">GCM10025868_14530</name>
</gene>
<feature type="region of interest" description="Disordered" evidence="1">
    <location>
        <begin position="397"/>
        <end position="442"/>
    </location>
</feature>
<dbReference type="SUPFAM" id="SSF51126">
    <property type="entry name" value="Pectin lyase-like"/>
    <property type="match status" value="1"/>
</dbReference>
<evidence type="ECO:0008006" key="5">
    <source>
        <dbReference type="Google" id="ProtNLM"/>
    </source>
</evidence>
<comment type="caution">
    <text evidence="3">The sequence shown here is derived from an EMBL/GenBank/DDBJ whole genome shotgun (WGS) entry which is preliminary data.</text>
</comment>
<evidence type="ECO:0000256" key="1">
    <source>
        <dbReference type="SAM" id="MobiDB-lite"/>
    </source>
</evidence>
<feature type="chain" id="PRO_5047323514" description="Right handed beta helix domain-containing protein" evidence="2">
    <location>
        <begin position="25"/>
        <end position="777"/>
    </location>
</feature>
<feature type="compositionally biased region" description="Basic residues" evidence="1">
    <location>
        <begin position="309"/>
        <end position="326"/>
    </location>
</feature>
<accession>A0ABQ6JDH8</accession>
<protein>
    <recommendedName>
        <fullName evidence="5">Right handed beta helix domain-containing protein</fullName>
    </recommendedName>
</protein>
<keyword evidence="4" id="KW-1185">Reference proteome</keyword>
<reference evidence="4" key="1">
    <citation type="journal article" date="2019" name="Int. J. Syst. Evol. Microbiol.">
        <title>The Global Catalogue of Microorganisms (GCM) 10K type strain sequencing project: providing services to taxonomists for standard genome sequencing and annotation.</title>
        <authorList>
            <consortium name="The Broad Institute Genomics Platform"/>
            <consortium name="The Broad Institute Genome Sequencing Center for Infectious Disease"/>
            <person name="Wu L."/>
            <person name="Ma J."/>
        </authorList>
    </citation>
    <scope>NUCLEOTIDE SEQUENCE [LARGE SCALE GENOMIC DNA]</scope>
    <source>
        <strain evidence="4">NBRC 108730</strain>
    </source>
</reference>
<evidence type="ECO:0000313" key="4">
    <source>
        <dbReference type="Proteomes" id="UP001157017"/>
    </source>
</evidence>
<feature type="signal peptide" evidence="2">
    <location>
        <begin position="1"/>
        <end position="24"/>
    </location>
</feature>
<organism evidence="3 4">
    <name type="scientific">Angustibacter aerolatus</name>
    <dbReference type="NCBI Taxonomy" id="1162965"/>
    <lineage>
        <taxon>Bacteria</taxon>
        <taxon>Bacillati</taxon>
        <taxon>Actinomycetota</taxon>
        <taxon>Actinomycetes</taxon>
        <taxon>Kineosporiales</taxon>
        <taxon>Kineosporiaceae</taxon>
    </lineage>
</organism>
<evidence type="ECO:0000313" key="3">
    <source>
        <dbReference type="EMBL" id="GMA86203.1"/>
    </source>
</evidence>
<feature type="region of interest" description="Disordered" evidence="1">
    <location>
        <begin position="309"/>
        <end position="339"/>
    </location>
</feature>
<dbReference type="InterPro" id="IPR011050">
    <property type="entry name" value="Pectin_lyase_fold/virulence"/>
</dbReference>
<evidence type="ECO:0000256" key="2">
    <source>
        <dbReference type="SAM" id="SignalP"/>
    </source>
</evidence>
<keyword evidence="2" id="KW-0732">Signal</keyword>